<geneLocation type="plasmid" evidence="2">
    <name>pAZJ221</name>
</geneLocation>
<protein>
    <submittedName>
        <fullName evidence="2">Uncharacterized protein</fullName>
    </submittedName>
</protein>
<keyword evidence="1" id="KW-0472">Membrane</keyword>
<accession>A0A0C4Y969</accession>
<reference evidence="2" key="1">
    <citation type="submission" date="2014-10" db="EMBL/GenBank/DDBJ databases">
        <authorList>
            <person name="Liu L."/>
            <person name="Ji S."/>
            <person name="Ruan Z."/>
            <person name="Fu Y."/>
            <person name="Fu Y."/>
            <person name="Wang Y."/>
            <person name="Yu Y."/>
        </authorList>
    </citation>
    <scope>NUCLEOTIDE SEQUENCE</scope>
    <source>
        <strain evidence="2">A221</strain>
        <plasmid evidence="2">pAZJ221</plasmid>
    </source>
</reference>
<gene>
    <name evidence="2" type="ORF">NG19_0041</name>
</gene>
<evidence type="ECO:0000313" key="2">
    <source>
        <dbReference type="EMBL" id="AJF79877.1"/>
    </source>
</evidence>
<dbReference type="EMBL" id="KM922672">
    <property type="protein sequence ID" value="AJF79877.1"/>
    <property type="molecule type" value="Genomic_DNA"/>
</dbReference>
<reference evidence="2" key="2">
    <citation type="journal article" date="2015" name="Antimicrob. Agents Chemother.">
        <title>Dissemination of blaOXA-23 in Acinetobacter spp. in China: Main Roles of Conjugative Plasmid pAZJ221 and Transposon Tn2009.</title>
        <authorList>
            <person name="Liu L.L."/>
            <person name="Ji S.J."/>
            <person name="Ruan Z."/>
            <person name="Fu Y."/>
            <person name="Fu Y.Q."/>
            <person name="Wang Y.F."/>
            <person name="Yu Y.S."/>
        </authorList>
    </citation>
    <scope>NUCLEOTIDE SEQUENCE</scope>
    <source>
        <strain evidence="2">A221</strain>
        <plasmid evidence="2">pAZJ221</plasmid>
    </source>
</reference>
<feature type="transmembrane region" description="Helical" evidence="1">
    <location>
        <begin position="7"/>
        <end position="37"/>
    </location>
</feature>
<proteinExistence type="predicted"/>
<dbReference type="AlphaFoldDB" id="A0A0C4Y969"/>
<dbReference type="PATRIC" id="fig|470.1402.peg.507"/>
<dbReference type="RefSeq" id="WP_000714178.1">
    <property type="nucleotide sequence ID" value="NZ_CP018144.1"/>
</dbReference>
<name>A0A0C4Y969_ACIBA</name>
<keyword evidence="1" id="KW-1133">Transmembrane helix</keyword>
<sequence length="72" mass="8232">MKKFLTFILCAGLGYFVSYFLDNGFFLILTLVLWGLWAKDPGISSVKFHYVPYSKSHSNIAPFTPPFFTSSR</sequence>
<evidence type="ECO:0000256" key="1">
    <source>
        <dbReference type="SAM" id="Phobius"/>
    </source>
</evidence>
<keyword evidence="2" id="KW-0614">Plasmid</keyword>
<organism evidence="2">
    <name type="scientific">Acinetobacter baumannii</name>
    <dbReference type="NCBI Taxonomy" id="470"/>
    <lineage>
        <taxon>Bacteria</taxon>
        <taxon>Pseudomonadati</taxon>
        <taxon>Pseudomonadota</taxon>
        <taxon>Gammaproteobacteria</taxon>
        <taxon>Moraxellales</taxon>
        <taxon>Moraxellaceae</taxon>
        <taxon>Acinetobacter</taxon>
        <taxon>Acinetobacter calcoaceticus/baumannii complex</taxon>
    </lineage>
</organism>
<keyword evidence="1" id="KW-0812">Transmembrane</keyword>